<dbReference type="RefSeq" id="WP_091283416.1">
    <property type="nucleotide sequence ID" value="NZ_FAOZ01000027.1"/>
</dbReference>
<evidence type="ECO:0000313" key="2">
    <source>
        <dbReference type="Proteomes" id="UP000198802"/>
    </source>
</evidence>
<dbReference type="Pfam" id="PF14350">
    <property type="entry name" value="Beta_protein"/>
    <property type="match status" value="1"/>
</dbReference>
<proteinExistence type="predicted"/>
<dbReference type="AlphaFoldDB" id="A0A0S4QUS4"/>
<name>A0A0S4QUS4_9ACTN</name>
<protein>
    <submittedName>
        <fullName evidence="1">Beta protein</fullName>
    </submittedName>
</protein>
<dbReference type="InterPro" id="IPR025683">
    <property type="entry name" value="Protein_beta"/>
</dbReference>
<accession>A0A0S4QUS4</accession>
<sequence length="363" mass="39079">MAGGLRYVPILLARGGEREALREASRQTRSGMIPMLVAPPVPRDFKTKEPKNTVGKHLDNLLLGIADSWTGPAFVDLRHFRNERSGVGTHLLGAFVDDLAQFGLEPIPTTSLNQTELYNAAVAEVNHRHGLGVCLRLPPDEWPSVDNGARLTKLLALLRVAPGEVDLVLDLGTHVKADPGPLSDAFRSELLGLPFPTGWRSATIAGTAFPSSLSHVPAGLSPIDRTEWAAYRAVVASLPDRPLAFGDYAVANPDADADPPPRWASQKATLRYTSDGQWIIGRSIDLFRGRHGIGKGAVAMSPVAGLLYRSPHFAGREHCPADRWIAGVAEGRATGGNGKTWRRYGTLHHLTTVSEQLAGLFGS</sequence>
<gene>
    <name evidence="1" type="ORF">Ga0074812_12742</name>
</gene>
<keyword evidence="2" id="KW-1185">Reference proteome</keyword>
<dbReference type="Proteomes" id="UP000198802">
    <property type="component" value="Unassembled WGS sequence"/>
</dbReference>
<organism evidence="1 2">
    <name type="scientific">Parafrankia irregularis</name>
    <dbReference type="NCBI Taxonomy" id="795642"/>
    <lineage>
        <taxon>Bacteria</taxon>
        <taxon>Bacillati</taxon>
        <taxon>Actinomycetota</taxon>
        <taxon>Actinomycetes</taxon>
        <taxon>Frankiales</taxon>
        <taxon>Frankiaceae</taxon>
        <taxon>Parafrankia</taxon>
    </lineage>
</organism>
<evidence type="ECO:0000313" key="1">
    <source>
        <dbReference type="EMBL" id="CUU59365.1"/>
    </source>
</evidence>
<reference evidence="2" key="1">
    <citation type="submission" date="2015-11" db="EMBL/GenBank/DDBJ databases">
        <authorList>
            <person name="Varghese N."/>
        </authorList>
    </citation>
    <scope>NUCLEOTIDE SEQUENCE [LARGE SCALE GENOMIC DNA]</scope>
    <source>
        <strain evidence="2">DSM 45899</strain>
    </source>
</reference>
<dbReference type="EMBL" id="FAOZ01000027">
    <property type="protein sequence ID" value="CUU59365.1"/>
    <property type="molecule type" value="Genomic_DNA"/>
</dbReference>